<name>A0A560BRD0_AZOBR</name>
<dbReference type="Proteomes" id="UP000318529">
    <property type="component" value="Unassembled WGS sequence"/>
</dbReference>
<evidence type="ECO:0000313" key="1">
    <source>
        <dbReference type="EMBL" id="TWA75173.1"/>
    </source>
</evidence>
<sequence>MLTLRKRMSYYRKHAPDVGLQAFHERVCTRFELVYAAAMLAIKFGVLPYSKHEALEAIQYAHRKGMFDALAATSTPRVSGVQLVKAFIEANKASFIDVRRAKKYDKNALTKPKGYKSKVRGSTYFLFLPGQFECDACTGLSYESVIAELRKEDVLKSYRGGNTVTRQIPGHTKKKHVICISARILKAIS</sequence>
<comment type="caution">
    <text evidence="1">The sequence shown here is derived from an EMBL/GenBank/DDBJ whole genome shotgun (WGS) entry which is preliminary data.</text>
</comment>
<organism evidence="1 2">
    <name type="scientific">Azospirillum brasilense</name>
    <dbReference type="NCBI Taxonomy" id="192"/>
    <lineage>
        <taxon>Bacteria</taxon>
        <taxon>Pseudomonadati</taxon>
        <taxon>Pseudomonadota</taxon>
        <taxon>Alphaproteobacteria</taxon>
        <taxon>Rhodospirillales</taxon>
        <taxon>Azospirillaceae</taxon>
        <taxon>Azospirillum</taxon>
    </lineage>
</organism>
<proteinExistence type="predicted"/>
<dbReference type="EMBL" id="VITH01000024">
    <property type="protein sequence ID" value="TWA75173.1"/>
    <property type="molecule type" value="Genomic_DNA"/>
</dbReference>
<gene>
    <name evidence="1" type="ORF">FBZ83_12466</name>
</gene>
<accession>A0A560BRD0</accession>
<evidence type="ECO:0000313" key="2">
    <source>
        <dbReference type="Proteomes" id="UP000318529"/>
    </source>
</evidence>
<reference evidence="1 2" key="1">
    <citation type="submission" date="2019-06" db="EMBL/GenBank/DDBJ databases">
        <title>Genomic Encyclopedia of Type Strains, Phase IV (KMG-V): Genome sequencing to study the core and pangenomes of soil and plant-associated prokaryotes.</title>
        <authorList>
            <person name="Whitman W."/>
        </authorList>
    </citation>
    <scope>NUCLEOTIDE SEQUENCE [LARGE SCALE GENOMIC DNA]</scope>
    <source>
        <strain evidence="1 2">BR 11650</strain>
    </source>
</reference>
<dbReference type="AlphaFoldDB" id="A0A560BRD0"/>
<protein>
    <submittedName>
        <fullName evidence="1">Uncharacterized protein</fullName>
    </submittedName>
</protein>